<accession>A0ABU8FQ81</accession>
<dbReference type="Pfam" id="PF17648">
    <property type="entry name" value="Luciferase"/>
    <property type="match status" value="1"/>
</dbReference>
<dbReference type="Proteomes" id="UP001367922">
    <property type="component" value="Unassembled WGS sequence"/>
</dbReference>
<evidence type="ECO:0000259" key="1">
    <source>
        <dbReference type="Pfam" id="PF17648"/>
    </source>
</evidence>
<gene>
    <name evidence="2" type="ORF">WAX78_01460</name>
</gene>
<proteinExistence type="predicted"/>
<name>A0ABU8FQ81_9BACI</name>
<dbReference type="InterPro" id="IPR040841">
    <property type="entry name" value="Luciferase_dom"/>
</dbReference>
<comment type="caution">
    <text evidence="2">The sequence shown here is derived from an EMBL/GenBank/DDBJ whole genome shotgun (WGS) entry which is preliminary data.</text>
</comment>
<dbReference type="EMBL" id="JBAWSV010000001">
    <property type="protein sequence ID" value="MEI4828135.1"/>
    <property type="molecule type" value="Genomic_DNA"/>
</dbReference>
<sequence>MSLSEMIKKELLSWNGVTEKPHRYGGVEFNYKNKELGHVHGDTLADLPFPKSIRDEILKQGLAHPHHIFPDSGWVSYYMKSEDDLPLLIHLFRLQYDRIVKKLDNNQM</sequence>
<protein>
    <submittedName>
        <fullName evidence="2">Luciferase family protein</fullName>
    </submittedName>
</protein>
<organism evidence="2 3">
    <name type="scientific">Bacillus yunxiaonensis</name>
    <dbReference type="NCBI Taxonomy" id="3127665"/>
    <lineage>
        <taxon>Bacteria</taxon>
        <taxon>Bacillati</taxon>
        <taxon>Bacillota</taxon>
        <taxon>Bacilli</taxon>
        <taxon>Bacillales</taxon>
        <taxon>Bacillaceae</taxon>
        <taxon>Bacillus</taxon>
    </lineage>
</organism>
<evidence type="ECO:0000313" key="3">
    <source>
        <dbReference type="Proteomes" id="UP001367922"/>
    </source>
</evidence>
<keyword evidence="3" id="KW-1185">Reference proteome</keyword>
<evidence type="ECO:0000313" key="2">
    <source>
        <dbReference type="EMBL" id="MEI4828135.1"/>
    </source>
</evidence>
<feature type="domain" description="Luciferase" evidence="1">
    <location>
        <begin position="33"/>
        <end position="94"/>
    </location>
</feature>
<dbReference type="RefSeq" id="WP_336480533.1">
    <property type="nucleotide sequence ID" value="NZ_JBAWSV010000001.1"/>
</dbReference>
<reference evidence="2 3" key="1">
    <citation type="submission" date="2024-01" db="EMBL/GenBank/DDBJ databases">
        <title>Seven novel Bacillus-like species.</title>
        <authorList>
            <person name="Liu G."/>
        </authorList>
    </citation>
    <scope>NUCLEOTIDE SEQUENCE [LARGE SCALE GENOMIC DNA]</scope>
    <source>
        <strain evidence="2 3">FJAT-53711</strain>
    </source>
</reference>